<keyword evidence="10" id="KW-1185">Reference proteome</keyword>
<dbReference type="PANTHER" id="PTHR12497:SF0">
    <property type="entry name" value="TAFAZZIN"/>
    <property type="match status" value="1"/>
</dbReference>
<keyword evidence="7" id="KW-0812">Transmembrane</keyword>
<comment type="caution">
    <text evidence="9">The sequence shown here is derived from an EMBL/GenBank/DDBJ whole genome shotgun (WGS) entry which is preliminary data.</text>
</comment>
<keyword evidence="4 7" id="KW-0472">Membrane</keyword>
<accession>A0A4R6XWM7</accession>
<dbReference type="Proteomes" id="UP000295724">
    <property type="component" value="Unassembled WGS sequence"/>
</dbReference>
<dbReference type="AlphaFoldDB" id="A0A4R6XWM7"/>
<dbReference type="GO" id="GO:0035965">
    <property type="term" value="P:cardiolipin acyl-chain remodeling"/>
    <property type="evidence" value="ECO:0007669"/>
    <property type="project" value="TreeGrafter"/>
</dbReference>
<feature type="transmembrane region" description="Helical" evidence="7">
    <location>
        <begin position="16"/>
        <end position="36"/>
    </location>
</feature>
<proteinExistence type="predicted"/>
<evidence type="ECO:0000256" key="7">
    <source>
        <dbReference type="SAM" id="Phobius"/>
    </source>
</evidence>
<evidence type="ECO:0000256" key="1">
    <source>
        <dbReference type="ARBA" id="ARBA00004170"/>
    </source>
</evidence>
<feature type="domain" description="Phospholipid/glycerol acyltransferase" evidence="8">
    <location>
        <begin position="62"/>
        <end position="189"/>
    </location>
</feature>
<evidence type="ECO:0000256" key="5">
    <source>
        <dbReference type="ARBA" id="ARBA00023315"/>
    </source>
</evidence>
<gene>
    <name evidence="9" type="ORF">C8D91_1048</name>
</gene>
<organism evidence="9 10">
    <name type="scientific">Marinicella litoralis</name>
    <dbReference type="NCBI Taxonomy" id="644220"/>
    <lineage>
        <taxon>Bacteria</taxon>
        <taxon>Pseudomonadati</taxon>
        <taxon>Pseudomonadota</taxon>
        <taxon>Gammaproteobacteria</taxon>
        <taxon>Lysobacterales</taxon>
        <taxon>Marinicellaceae</taxon>
        <taxon>Marinicella</taxon>
    </lineage>
</organism>
<name>A0A4R6XWM7_9GAMM</name>
<dbReference type="InterPro" id="IPR002123">
    <property type="entry name" value="Plipid/glycerol_acylTrfase"/>
</dbReference>
<protein>
    <submittedName>
        <fullName evidence="9">Acyltransferase-like protein</fullName>
    </submittedName>
</protein>
<evidence type="ECO:0000256" key="4">
    <source>
        <dbReference type="ARBA" id="ARBA00023136"/>
    </source>
</evidence>
<comment type="subcellular location">
    <subcellularLocation>
        <location evidence="1">Membrane</location>
        <topology evidence="1">Peripheral membrane protein</topology>
    </subcellularLocation>
</comment>
<dbReference type="GO" id="GO:0016020">
    <property type="term" value="C:membrane"/>
    <property type="evidence" value="ECO:0007669"/>
    <property type="project" value="UniProtKB-SubCell"/>
</dbReference>
<dbReference type="InterPro" id="IPR000872">
    <property type="entry name" value="Tafazzin"/>
</dbReference>
<evidence type="ECO:0000256" key="6">
    <source>
        <dbReference type="ARBA" id="ARBA00047906"/>
    </source>
</evidence>
<dbReference type="CDD" id="cd07989">
    <property type="entry name" value="LPLAT_AGPAT-like"/>
    <property type="match status" value="1"/>
</dbReference>
<evidence type="ECO:0000313" key="10">
    <source>
        <dbReference type="Proteomes" id="UP000295724"/>
    </source>
</evidence>
<evidence type="ECO:0000256" key="3">
    <source>
        <dbReference type="ARBA" id="ARBA00023098"/>
    </source>
</evidence>
<evidence type="ECO:0000256" key="2">
    <source>
        <dbReference type="ARBA" id="ARBA00022679"/>
    </source>
</evidence>
<evidence type="ECO:0000313" key="9">
    <source>
        <dbReference type="EMBL" id="TDR22557.1"/>
    </source>
</evidence>
<evidence type="ECO:0000259" key="8">
    <source>
        <dbReference type="SMART" id="SM00563"/>
    </source>
</evidence>
<keyword evidence="7" id="KW-1133">Transmembrane helix</keyword>
<sequence>MNIALKHRIQLTMQKSVALVCFPLLFSMVIIWFKFFKKYQIKDMKAVRQQFKQIKQNNPDGLLVCPNHLTFIDSMILIWAFGSPWSYLRSFRTMCWNLPKASHVKESKLYRAICYLGKCILIEPDTKASKLTMDKASYLLNKGQYVMVFPEGTRSNTGRINTENFIYGVGKLHIDSGLKQLLCVYLRGDAQQTASKMPKQAEQFTVTLKLITAETEQHGRRAMRDVATQMIDSLVAMEAQYQAVQ</sequence>
<dbReference type="OrthoDB" id="9812274at2"/>
<keyword evidence="2 9" id="KW-0808">Transferase</keyword>
<dbReference type="GO" id="GO:0047184">
    <property type="term" value="F:1-acylglycerophosphocholine O-acyltransferase activity"/>
    <property type="evidence" value="ECO:0007669"/>
    <property type="project" value="TreeGrafter"/>
</dbReference>
<keyword evidence="3" id="KW-0443">Lipid metabolism</keyword>
<dbReference type="RefSeq" id="WP_099019191.1">
    <property type="nucleotide sequence ID" value="NZ_NIHB01000002.1"/>
</dbReference>
<dbReference type="EMBL" id="SNZB01000002">
    <property type="protein sequence ID" value="TDR22557.1"/>
    <property type="molecule type" value="Genomic_DNA"/>
</dbReference>
<keyword evidence="5 9" id="KW-0012">Acyltransferase</keyword>
<dbReference type="Pfam" id="PF01553">
    <property type="entry name" value="Acyltransferase"/>
    <property type="match status" value="1"/>
</dbReference>
<comment type="catalytic activity">
    <reaction evidence="6">
        <text>1'-[1,2-diacyl-sn-glycero-3-phospho],3'-[1-acyl-sn-glycero-3-phospho]-glycerol + a 1,2-diacyl-sn-glycero-3-phosphocholine = a cardiolipin + a 1-acyl-sn-glycero-3-phosphocholine</text>
        <dbReference type="Rhea" id="RHEA:33731"/>
        <dbReference type="ChEBI" id="CHEBI:57643"/>
        <dbReference type="ChEBI" id="CHEBI:58168"/>
        <dbReference type="ChEBI" id="CHEBI:62237"/>
        <dbReference type="ChEBI" id="CHEBI:64743"/>
    </reaction>
    <physiologicalReaction direction="left-to-right" evidence="6">
        <dbReference type="Rhea" id="RHEA:33732"/>
    </physiologicalReaction>
    <physiologicalReaction direction="right-to-left" evidence="6">
        <dbReference type="Rhea" id="RHEA:33733"/>
    </physiologicalReaction>
</comment>
<dbReference type="SUPFAM" id="SSF69593">
    <property type="entry name" value="Glycerol-3-phosphate (1)-acyltransferase"/>
    <property type="match status" value="1"/>
</dbReference>
<reference evidence="9 10" key="1">
    <citation type="submission" date="2019-03" db="EMBL/GenBank/DDBJ databases">
        <title>Genomic Encyclopedia of Type Strains, Phase IV (KMG-IV): sequencing the most valuable type-strain genomes for metagenomic binning, comparative biology and taxonomic classification.</title>
        <authorList>
            <person name="Goeker M."/>
        </authorList>
    </citation>
    <scope>NUCLEOTIDE SEQUENCE [LARGE SCALE GENOMIC DNA]</scope>
    <source>
        <strain evidence="9 10">DSM 25488</strain>
    </source>
</reference>
<dbReference type="SMART" id="SM00563">
    <property type="entry name" value="PlsC"/>
    <property type="match status" value="1"/>
</dbReference>
<dbReference type="PANTHER" id="PTHR12497">
    <property type="entry name" value="TAZ PROTEIN TAFAZZIN"/>
    <property type="match status" value="1"/>
</dbReference>